<evidence type="ECO:0000259" key="1">
    <source>
        <dbReference type="Pfam" id="PF12996"/>
    </source>
</evidence>
<dbReference type="InterPro" id="IPR024542">
    <property type="entry name" value="YkvP_N"/>
</dbReference>
<dbReference type="Pfam" id="PF12996">
    <property type="entry name" value="DUF3880"/>
    <property type="match status" value="1"/>
</dbReference>
<evidence type="ECO:0000313" key="3">
    <source>
        <dbReference type="EMBL" id="PKG21760.1"/>
    </source>
</evidence>
<name>A0A2N0YWY1_9BACI</name>
<dbReference type="OrthoDB" id="7019976at2"/>
<keyword evidence="4" id="KW-1185">Reference proteome</keyword>
<dbReference type="SUPFAM" id="SSF53756">
    <property type="entry name" value="UDP-Glycosyltransferase/glycogen phosphorylase"/>
    <property type="match status" value="1"/>
</dbReference>
<dbReference type="AlphaFoldDB" id="A0A2N0YWY1"/>
<evidence type="ECO:0000313" key="4">
    <source>
        <dbReference type="Proteomes" id="UP000233375"/>
    </source>
</evidence>
<feature type="domain" description="Spore protein YkvP/CgeB glycosyl transferase-like" evidence="2">
    <location>
        <begin position="173"/>
        <end position="316"/>
    </location>
</feature>
<protein>
    <submittedName>
        <fullName evidence="3">Peptigoglycan-binding protein LysM</fullName>
    </submittedName>
</protein>
<dbReference type="Proteomes" id="UP000233375">
    <property type="component" value="Unassembled WGS sequence"/>
</dbReference>
<gene>
    <name evidence="3" type="ORF">CWS01_20915</name>
</gene>
<dbReference type="InterPro" id="IPR055259">
    <property type="entry name" value="YkvP/CgeB_Glyco_trans-like"/>
</dbReference>
<reference evidence="3 4" key="1">
    <citation type="journal article" date="2003" name="Int. J. Syst. Evol. Microbiol.">
        <title>Bacillus nealsonii sp. nov., isolated from a spacecraft-assembly facility, whose spores are gamma-radiation resistant.</title>
        <authorList>
            <person name="Venkateswaran K."/>
            <person name="Kempf M."/>
            <person name="Chen F."/>
            <person name="Satomi M."/>
            <person name="Nicholson W."/>
            <person name="Kern R."/>
        </authorList>
    </citation>
    <scope>NUCLEOTIDE SEQUENCE [LARGE SCALE GENOMIC DNA]</scope>
    <source>
        <strain evidence="3 4">FO-92</strain>
    </source>
</reference>
<feature type="domain" description="Spore protein YkvP N-terminal" evidence="1">
    <location>
        <begin position="3"/>
        <end position="109"/>
    </location>
</feature>
<dbReference type="RefSeq" id="WP_101179271.1">
    <property type="nucleotide sequence ID" value="NZ_PISE01000064.1"/>
</dbReference>
<evidence type="ECO:0000259" key="2">
    <source>
        <dbReference type="Pfam" id="PF13524"/>
    </source>
</evidence>
<organism evidence="3 4">
    <name type="scientific">Niallia nealsonii</name>
    <dbReference type="NCBI Taxonomy" id="115979"/>
    <lineage>
        <taxon>Bacteria</taxon>
        <taxon>Bacillati</taxon>
        <taxon>Bacillota</taxon>
        <taxon>Bacilli</taxon>
        <taxon>Bacillales</taxon>
        <taxon>Bacillaceae</taxon>
        <taxon>Niallia</taxon>
    </lineage>
</organism>
<accession>A0A2N0YWY1</accession>
<proteinExistence type="predicted"/>
<dbReference type="Pfam" id="PF13524">
    <property type="entry name" value="Glyco_trans_1_2"/>
    <property type="match status" value="1"/>
</dbReference>
<dbReference type="Gene3D" id="3.40.50.2000">
    <property type="entry name" value="Glycogen Phosphorylase B"/>
    <property type="match status" value="1"/>
</dbReference>
<sequence length="328" mass="37751">MRILFIDSNELLMYGLANGFREAGHEVRVSGKINEKTIPSLISSFQPHLIFTEGWGEENDAPWKQELICKQVKDSGIPHIYWAVEDPHFTLNFTLPLIARMKPDFVFTLSSSLVDFYKKLNIRAAHLDFGYEPSIHHPTSVTQYDYSIAVVANAYPKVLTESPEHFRNNSLHALIKPLVKKNIRIDFWGQHWDKMGEVLGVDIPQNWIHGYLPYKDAYKVYNEAKIIIGPQNYKSQVTQRTYEILGSGGFLLTSDTPAVRELFKPGKDLIVSSSKEETLRLVDYYLNHPEERTKISLQGHKSVSKHSYRKRAKQVIQTLFDEGIIEME</sequence>
<dbReference type="EMBL" id="PISE01000064">
    <property type="protein sequence ID" value="PKG21760.1"/>
    <property type="molecule type" value="Genomic_DNA"/>
</dbReference>
<comment type="caution">
    <text evidence="3">The sequence shown here is derived from an EMBL/GenBank/DDBJ whole genome shotgun (WGS) entry which is preliminary data.</text>
</comment>